<dbReference type="Proteomes" id="UP000218327">
    <property type="component" value="Unassembled WGS sequence"/>
</dbReference>
<name>A0A2A5AWI8_9GAMM</name>
<feature type="domain" description="DUF1330" evidence="1">
    <location>
        <begin position="3"/>
        <end position="95"/>
    </location>
</feature>
<dbReference type="PANTHER" id="PTHR41521:SF4">
    <property type="entry name" value="BLR0684 PROTEIN"/>
    <property type="match status" value="1"/>
</dbReference>
<dbReference type="InterPro" id="IPR010753">
    <property type="entry name" value="DUF1330"/>
</dbReference>
<dbReference type="PANTHER" id="PTHR41521">
    <property type="match status" value="1"/>
</dbReference>
<dbReference type="Pfam" id="PF07045">
    <property type="entry name" value="DUF1330"/>
    <property type="match status" value="1"/>
</dbReference>
<dbReference type="EMBL" id="NVVJ01000038">
    <property type="protein sequence ID" value="PCJ23490.1"/>
    <property type="molecule type" value="Genomic_DNA"/>
</dbReference>
<dbReference type="SUPFAM" id="SSF54909">
    <property type="entry name" value="Dimeric alpha+beta barrel"/>
    <property type="match status" value="1"/>
</dbReference>
<evidence type="ECO:0000259" key="1">
    <source>
        <dbReference type="Pfam" id="PF07045"/>
    </source>
</evidence>
<dbReference type="Gene3D" id="3.30.70.100">
    <property type="match status" value="1"/>
</dbReference>
<organism evidence="2 3">
    <name type="scientific">SAR86 cluster bacterium</name>
    <dbReference type="NCBI Taxonomy" id="2030880"/>
    <lineage>
        <taxon>Bacteria</taxon>
        <taxon>Pseudomonadati</taxon>
        <taxon>Pseudomonadota</taxon>
        <taxon>Gammaproteobacteria</taxon>
        <taxon>SAR86 cluster</taxon>
    </lineage>
</organism>
<sequence length="103" mass="11760">MKKGYLILDFSISDTQGFMEYVQRIPAHIEKHGGKYIVEGMVPEILEGNWKPETIVVLEFPSKEHARAFIDDPEAEFLFDIRKNTTNSKLILVSGGSWMDADE</sequence>
<gene>
    <name evidence="2" type="ORF">COA96_11610</name>
</gene>
<reference evidence="3" key="1">
    <citation type="submission" date="2017-08" db="EMBL/GenBank/DDBJ databases">
        <title>A dynamic microbial community with high functional redundancy inhabits the cold, oxic subseafloor aquifer.</title>
        <authorList>
            <person name="Tully B.J."/>
            <person name="Wheat C.G."/>
            <person name="Glazer B.T."/>
            <person name="Huber J.A."/>
        </authorList>
    </citation>
    <scope>NUCLEOTIDE SEQUENCE [LARGE SCALE GENOMIC DNA]</scope>
</reference>
<comment type="caution">
    <text evidence="2">The sequence shown here is derived from an EMBL/GenBank/DDBJ whole genome shotgun (WGS) entry which is preliminary data.</text>
</comment>
<dbReference type="InterPro" id="IPR011008">
    <property type="entry name" value="Dimeric_a/b-barrel"/>
</dbReference>
<accession>A0A2A5AWI8</accession>
<proteinExistence type="predicted"/>
<protein>
    <recommendedName>
        <fullName evidence="1">DUF1330 domain-containing protein</fullName>
    </recommendedName>
</protein>
<evidence type="ECO:0000313" key="3">
    <source>
        <dbReference type="Proteomes" id="UP000218327"/>
    </source>
</evidence>
<dbReference type="AlphaFoldDB" id="A0A2A5AWI8"/>
<evidence type="ECO:0000313" key="2">
    <source>
        <dbReference type="EMBL" id="PCJ23490.1"/>
    </source>
</evidence>